<dbReference type="Gene3D" id="1.20.1720.10">
    <property type="entry name" value="Multidrug resistance protein D"/>
    <property type="match status" value="1"/>
</dbReference>
<dbReference type="CDD" id="cd17502">
    <property type="entry name" value="MFS_Azr1_MDR_like"/>
    <property type="match status" value="1"/>
</dbReference>
<sequence>MSVPLESAVVESDAHSTPTKKSWDGPEGEADGLRENEKTDDVKPKTKHSWRFWLVFGALCFISFISAIDSTIVTVALPTVTRAIGGEKDYVWMANVFVFAATATQPLFGQVSNIFGRRWPMIISIALFALGSGITAGANGVAMFIAGRTVQGLGSGGLFVLLDLIVCDLVPLRQRGNYLGFMLSTAAVGTVIGPIIGGALTTNWRWIFYLNLPISGIALVAMFMFLKVKHNRDPTWKHSVMRVDYLGNAIFIASICAVLLGLITGGTMHPWSSWRVIVPLVLGILGWIAFHIHQKWFCKEPSVPPHLFGNRTSSVGFVLGFTSSMLLVWVVYFLPLYFQAVLGASPLRAGVDFVPYTAFVVPFGMGAGGVLSKTGKFKPLHWVGFALSAIGCGLLSMLDENSSKAKWVCFQIFVAGGTGIVMTALLPSTLAALPEKDVATATATYSFLRSFGFVWGVTLPSIIFNGQFDSRLNTISDPAVRDQLRNGQAYGYASGGYVNHLPDQTRDEVIKVYVHALRAQWLAGAAFAIFSFLLVFLEKHVELRKELDTEFGLDEGEKVADKSDRA</sequence>
<dbReference type="SUPFAM" id="SSF103473">
    <property type="entry name" value="MFS general substrate transporter"/>
    <property type="match status" value="1"/>
</dbReference>
<evidence type="ECO:0000259" key="9">
    <source>
        <dbReference type="PROSITE" id="PS50850"/>
    </source>
</evidence>
<evidence type="ECO:0000256" key="2">
    <source>
        <dbReference type="ARBA" id="ARBA00022448"/>
    </source>
</evidence>
<dbReference type="AlphaFoldDB" id="A0A9P4UW92"/>
<feature type="transmembrane region" description="Helical" evidence="8">
    <location>
        <begin position="178"/>
        <end position="200"/>
    </location>
</feature>
<dbReference type="PRINTS" id="PR01036">
    <property type="entry name" value="TCRTETB"/>
</dbReference>
<keyword evidence="2" id="KW-0813">Transport</keyword>
<evidence type="ECO:0000256" key="8">
    <source>
        <dbReference type="SAM" id="Phobius"/>
    </source>
</evidence>
<dbReference type="PANTHER" id="PTHR23501">
    <property type="entry name" value="MAJOR FACILITATOR SUPERFAMILY"/>
    <property type="match status" value="1"/>
</dbReference>
<dbReference type="OrthoDB" id="10021397at2759"/>
<dbReference type="GO" id="GO:0022857">
    <property type="term" value="F:transmembrane transporter activity"/>
    <property type="evidence" value="ECO:0007669"/>
    <property type="project" value="InterPro"/>
</dbReference>
<comment type="subcellular location">
    <subcellularLocation>
        <location evidence="1">Membrane</location>
        <topology evidence="1">Multi-pass membrane protein</topology>
    </subcellularLocation>
</comment>
<evidence type="ECO:0000313" key="10">
    <source>
        <dbReference type="EMBL" id="KAF2729059.1"/>
    </source>
</evidence>
<evidence type="ECO:0000256" key="3">
    <source>
        <dbReference type="ARBA" id="ARBA00022692"/>
    </source>
</evidence>
<evidence type="ECO:0000256" key="7">
    <source>
        <dbReference type="SAM" id="MobiDB-lite"/>
    </source>
</evidence>
<feature type="region of interest" description="Disordered" evidence="7">
    <location>
        <begin position="1"/>
        <end position="40"/>
    </location>
</feature>
<feature type="transmembrane region" description="Helical" evidence="8">
    <location>
        <begin position="274"/>
        <end position="293"/>
    </location>
</feature>
<keyword evidence="11" id="KW-1185">Reference proteome</keyword>
<evidence type="ECO:0000313" key="11">
    <source>
        <dbReference type="Proteomes" id="UP000799444"/>
    </source>
</evidence>
<keyword evidence="3 8" id="KW-0812">Transmembrane</keyword>
<dbReference type="InterPro" id="IPR020846">
    <property type="entry name" value="MFS_dom"/>
</dbReference>
<keyword evidence="5 8" id="KW-0472">Membrane</keyword>
<reference evidence="10" key="1">
    <citation type="journal article" date="2020" name="Stud. Mycol.">
        <title>101 Dothideomycetes genomes: a test case for predicting lifestyles and emergence of pathogens.</title>
        <authorList>
            <person name="Haridas S."/>
            <person name="Albert R."/>
            <person name="Binder M."/>
            <person name="Bloem J."/>
            <person name="Labutti K."/>
            <person name="Salamov A."/>
            <person name="Andreopoulos B."/>
            <person name="Baker S."/>
            <person name="Barry K."/>
            <person name="Bills G."/>
            <person name="Bluhm B."/>
            <person name="Cannon C."/>
            <person name="Castanera R."/>
            <person name="Culley D."/>
            <person name="Daum C."/>
            <person name="Ezra D."/>
            <person name="Gonzalez J."/>
            <person name="Henrissat B."/>
            <person name="Kuo A."/>
            <person name="Liang C."/>
            <person name="Lipzen A."/>
            <person name="Lutzoni F."/>
            <person name="Magnuson J."/>
            <person name="Mondo S."/>
            <person name="Nolan M."/>
            <person name="Ohm R."/>
            <person name="Pangilinan J."/>
            <person name="Park H.-J."/>
            <person name="Ramirez L."/>
            <person name="Alfaro M."/>
            <person name="Sun H."/>
            <person name="Tritt A."/>
            <person name="Yoshinaga Y."/>
            <person name="Zwiers L.-H."/>
            <person name="Turgeon B."/>
            <person name="Goodwin S."/>
            <person name="Spatafora J."/>
            <person name="Crous P."/>
            <person name="Grigoriev I."/>
        </authorList>
    </citation>
    <scope>NUCLEOTIDE SEQUENCE</scope>
    <source>
        <strain evidence="10">CBS 125425</strain>
    </source>
</reference>
<comment type="caution">
    <text evidence="10">The sequence shown here is derived from an EMBL/GenBank/DDBJ whole genome shotgun (WGS) entry which is preliminary data.</text>
</comment>
<dbReference type="PANTHER" id="PTHR23501:SF187">
    <property type="entry name" value="MAJOR FACILITATOR SUPERFAMILY (MFS) PROFILE DOMAIN-CONTAINING PROTEIN"/>
    <property type="match status" value="1"/>
</dbReference>
<evidence type="ECO:0000256" key="4">
    <source>
        <dbReference type="ARBA" id="ARBA00022989"/>
    </source>
</evidence>
<protein>
    <submittedName>
        <fullName evidence="10">MFS general substrate transporter</fullName>
    </submittedName>
</protein>
<feature type="transmembrane region" description="Helical" evidence="8">
    <location>
        <begin position="445"/>
        <end position="464"/>
    </location>
</feature>
<feature type="transmembrane region" description="Helical" evidence="8">
    <location>
        <begin position="353"/>
        <end position="372"/>
    </location>
</feature>
<feature type="transmembrane region" description="Helical" evidence="8">
    <location>
        <begin position="90"/>
        <end position="109"/>
    </location>
</feature>
<keyword evidence="6" id="KW-0325">Glycoprotein</keyword>
<dbReference type="GO" id="GO:0005886">
    <property type="term" value="C:plasma membrane"/>
    <property type="evidence" value="ECO:0007669"/>
    <property type="project" value="TreeGrafter"/>
</dbReference>
<proteinExistence type="predicted"/>
<feature type="transmembrane region" description="Helical" evidence="8">
    <location>
        <begin position="519"/>
        <end position="537"/>
    </location>
</feature>
<organism evidence="10 11">
    <name type="scientific">Polyplosphaeria fusca</name>
    <dbReference type="NCBI Taxonomy" id="682080"/>
    <lineage>
        <taxon>Eukaryota</taxon>
        <taxon>Fungi</taxon>
        <taxon>Dikarya</taxon>
        <taxon>Ascomycota</taxon>
        <taxon>Pezizomycotina</taxon>
        <taxon>Dothideomycetes</taxon>
        <taxon>Pleosporomycetidae</taxon>
        <taxon>Pleosporales</taxon>
        <taxon>Tetraplosphaeriaceae</taxon>
        <taxon>Polyplosphaeria</taxon>
    </lineage>
</organism>
<dbReference type="EMBL" id="ML996257">
    <property type="protein sequence ID" value="KAF2729059.1"/>
    <property type="molecule type" value="Genomic_DNA"/>
</dbReference>
<evidence type="ECO:0000256" key="5">
    <source>
        <dbReference type="ARBA" id="ARBA00023136"/>
    </source>
</evidence>
<feature type="compositionally biased region" description="Basic and acidic residues" evidence="7">
    <location>
        <begin position="31"/>
        <end position="40"/>
    </location>
</feature>
<name>A0A9P4UW92_9PLEO</name>
<keyword evidence="4 8" id="KW-1133">Transmembrane helix</keyword>
<feature type="transmembrane region" description="Helical" evidence="8">
    <location>
        <begin position="379"/>
        <end position="398"/>
    </location>
</feature>
<dbReference type="PROSITE" id="PS50850">
    <property type="entry name" value="MFS"/>
    <property type="match status" value="1"/>
</dbReference>
<gene>
    <name evidence="10" type="ORF">EJ04DRAFT_81444</name>
</gene>
<dbReference type="InterPro" id="IPR011701">
    <property type="entry name" value="MFS"/>
</dbReference>
<evidence type="ECO:0000256" key="6">
    <source>
        <dbReference type="ARBA" id="ARBA00023180"/>
    </source>
</evidence>
<feature type="transmembrane region" description="Helical" evidence="8">
    <location>
        <begin position="206"/>
        <end position="226"/>
    </location>
</feature>
<feature type="transmembrane region" description="Helical" evidence="8">
    <location>
        <begin position="246"/>
        <end position="268"/>
    </location>
</feature>
<accession>A0A9P4UW92</accession>
<feature type="transmembrane region" description="Helical" evidence="8">
    <location>
        <begin position="52"/>
        <end position="78"/>
    </location>
</feature>
<feature type="transmembrane region" description="Helical" evidence="8">
    <location>
        <begin position="152"/>
        <end position="171"/>
    </location>
</feature>
<feature type="transmembrane region" description="Helical" evidence="8">
    <location>
        <begin position="121"/>
        <end position="146"/>
    </location>
</feature>
<dbReference type="Gene3D" id="1.20.1250.20">
    <property type="entry name" value="MFS general substrate transporter like domains"/>
    <property type="match status" value="1"/>
</dbReference>
<feature type="transmembrane region" description="Helical" evidence="8">
    <location>
        <begin position="314"/>
        <end position="333"/>
    </location>
</feature>
<feature type="transmembrane region" description="Helical" evidence="8">
    <location>
        <begin position="410"/>
        <end position="433"/>
    </location>
</feature>
<dbReference type="FunFam" id="1.20.1250.20:FF:000484">
    <property type="entry name" value="MFS general substrate transporter"/>
    <property type="match status" value="1"/>
</dbReference>
<dbReference type="Proteomes" id="UP000799444">
    <property type="component" value="Unassembled WGS sequence"/>
</dbReference>
<feature type="domain" description="Major facilitator superfamily (MFS) profile" evidence="9">
    <location>
        <begin position="55"/>
        <end position="542"/>
    </location>
</feature>
<dbReference type="InterPro" id="IPR036259">
    <property type="entry name" value="MFS_trans_sf"/>
</dbReference>
<dbReference type="Pfam" id="PF07690">
    <property type="entry name" value="MFS_1"/>
    <property type="match status" value="1"/>
</dbReference>
<evidence type="ECO:0000256" key="1">
    <source>
        <dbReference type="ARBA" id="ARBA00004141"/>
    </source>
</evidence>